<protein>
    <recommendedName>
        <fullName evidence="3">SMI1/KNR4 family protein</fullName>
    </recommendedName>
</protein>
<sequence length="290" mass="31289">MNETLWLDCVEPTPMLEFLQEVAGDRKLRLFACACCRRIWDLMTTPCSRTAVEVAERFADGLASEQDRFAAFAVAIQKANGWANCCGALDAAYSAGVSAAAFAAAEAETVADAGNAVVMAEVNFPNFMRTPVLISAFDASGGAGAAVGAWVEVNQDDALEEHSSGWERTVFAAGASRAVGIGLRTIKPETDWLGEQEKAQAREQEIQCDLLRDIFGNPFRPVAFSASWRTDAVVSLARQMYESRDFGAMPILADALQDAGCDNDDILNHCRAPGEHVRGCWVVDLVLGKE</sequence>
<accession>A0A6P2DDB4</accession>
<evidence type="ECO:0000313" key="2">
    <source>
        <dbReference type="Proteomes" id="UP000464178"/>
    </source>
</evidence>
<proteinExistence type="predicted"/>
<dbReference type="AlphaFoldDB" id="A0A6P2DDB4"/>
<dbReference type="KEGG" id="gms:SOIL9_85520"/>
<gene>
    <name evidence="1" type="ORF">SOIL9_85520</name>
</gene>
<reference evidence="1 2" key="1">
    <citation type="submission" date="2019-05" db="EMBL/GenBank/DDBJ databases">
        <authorList>
            <consortium name="Science for Life Laboratories"/>
        </authorList>
    </citation>
    <scope>NUCLEOTIDE SEQUENCE [LARGE SCALE GENOMIC DNA]</scope>
    <source>
        <strain evidence="1">Soil9</strain>
    </source>
</reference>
<evidence type="ECO:0000313" key="1">
    <source>
        <dbReference type="EMBL" id="VTR99336.1"/>
    </source>
</evidence>
<organism evidence="1 2">
    <name type="scientific">Gemmata massiliana</name>
    <dbReference type="NCBI Taxonomy" id="1210884"/>
    <lineage>
        <taxon>Bacteria</taxon>
        <taxon>Pseudomonadati</taxon>
        <taxon>Planctomycetota</taxon>
        <taxon>Planctomycetia</taxon>
        <taxon>Gemmatales</taxon>
        <taxon>Gemmataceae</taxon>
        <taxon>Gemmata</taxon>
    </lineage>
</organism>
<name>A0A6P2DDB4_9BACT</name>
<evidence type="ECO:0008006" key="3">
    <source>
        <dbReference type="Google" id="ProtNLM"/>
    </source>
</evidence>
<dbReference type="Proteomes" id="UP000464178">
    <property type="component" value="Chromosome"/>
</dbReference>
<dbReference type="EMBL" id="LR593886">
    <property type="protein sequence ID" value="VTR99336.1"/>
    <property type="molecule type" value="Genomic_DNA"/>
</dbReference>
<keyword evidence="2" id="KW-1185">Reference proteome</keyword>